<sequence>MANPYASYFWPVVKYRLFLDFIPPDFGRSPPNESVNGPRASCQSVSRPGRVVWRFVIRRQVVGNELSMPGASYGGASCPYPKKCSECNEFVHIKYNNKHDIIKLSESAPVILERAAFHYDPAIDYCSYKLHVKTLQLTTNMRVFLQQVETANVFARQLLDIENNKIAVDTSTGFITFFRENSDKRYSLQDVLTMIEDDDSIIKADIFISPPADRINSDEDDVLDEIHDQGSFDNY</sequence>
<accession>T1EW71</accession>
<protein>
    <submittedName>
        <fullName evidence="1 2">Uncharacterized protein</fullName>
    </submittedName>
</protein>
<dbReference type="EnsemblMetazoa" id="HelroT165048">
    <property type="protein sequence ID" value="HelroP165048"/>
    <property type="gene ID" value="HelroG165048"/>
</dbReference>
<dbReference type="EMBL" id="AMQM01001923">
    <property type="status" value="NOT_ANNOTATED_CDS"/>
    <property type="molecule type" value="Genomic_DNA"/>
</dbReference>
<dbReference type="HOGENOM" id="CLU_1181346_0_0_1"/>
<evidence type="ECO:0000313" key="1">
    <source>
        <dbReference type="EMBL" id="ESN92911.1"/>
    </source>
</evidence>
<dbReference type="Proteomes" id="UP000015101">
    <property type="component" value="Unassembled WGS sequence"/>
</dbReference>
<keyword evidence="3" id="KW-1185">Reference proteome</keyword>
<dbReference type="EMBL" id="KB097639">
    <property type="protein sequence ID" value="ESN92911.1"/>
    <property type="molecule type" value="Genomic_DNA"/>
</dbReference>
<reference evidence="1 3" key="2">
    <citation type="journal article" date="2013" name="Nature">
        <title>Insights into bilaterian evolution from three spiralian genomes.</title>
        <authorList>
            <person name="Simakov O."/>
            <person name="Marletaz F."/>
            <person name="Cho S.J."/>
            <person name="Edsinger-Gonzales E."/>
            <person name="Havlak P."/>
            <person name="Hellsten U."/>
            <person name="Kuo D.H."/>
            <person name="Larsson T."/>
            <person name="Lv J."/>
            <person name="Arendt D."/>
            <person name="Savage R."/>
            <person name="Osoegawa K."/>
            <person name="de Jong P."/>
            <person name="Grimwood J."/>
            <person name="Chapman J.A."/>
            <person name="Shapiro H."/>
            <person name="Aerts A."/>
            <person name="Otillar R.P."/>
            <person name="Terry A.Y."/>
            <person name="Boore J.L."/>
            <person name="Grigoriev I.V."/>
            <person name="Lindberg D.R."/>
            <person name="Seaver E.C."/>
            <person name="Weisblat D.A."/>
            <person name="Putnam N.H."/>
            <person name="Rokhsar D.S."/>
        </authorList>
    </citation>
    <scope>NUCLEOTIDE SEQUENCE</scope>
</reference>
<organism evidence="2 3">
    <name type="scientific">Helobdella robusta</name>
    <name type="common">Californian leech</name>
    <dbReference type="NCBI Taxonomy" id="6412"/>
    <lineage>
        <taxon>Eukaryota</taxon>
        <taxon>Metazoa</taxon>
        <taxon>Spiralia</taxon>
        <taxon>Lophotrochozoa</taxon>
        <taxon>Annelida</taxon>
        <taxon>Clitellata</taxon>
        <taxon>Hirudinea</taxon>
        <taxon>Rhynchobdellida</taxon>
        <taxon>Glossiphoniidae</taxon>
        <taxon>Helobdella</taxon>
    </lineage>
</organism>
<proteinExistence type="predicted"/>
<dbReference type="EMBL" id="AMQM01001922">
    <property type="status" value="NOT_ANNOTATED_CDS"/>
    <property type="molecule type" value="Genomic_DNA"/>
</dbReference>
<dbReference type="KEGG" id="hro:HELRODRAFT_165048"/>
<dbReference type="GeneID" id="20200821"/>
<evidence type="ECO:0000313" key="3">
    <source>
        <dbReference type="Proteomes" id="UP000015101"/>
    </source>
</evidence>
<evidence type="ECO:0000313" key="2">
    <source>
        <dbReference type="EnsemblMetazoa" id="HelroP165048"/>
    </source>
</evidence>
<dbReference type="AlphaFoldDB" id="T1EW71"/>
<dbReference type="CTD" id="20200821"/>
<name>T1EW71_HELRO</name>
<reference evidence="2" key="3">
    <citation type="submission" date="2015-06" db="UniProtKB">
        <authorList>
            <consortium name="EnsemblMetazoa"/>
        </authorList>
    </citation>
    <scope>IDENTIFICATION</scope>
</reference>
<dbReference type="RefSeq" id="XP_009029195.1">
    <property type="nucleotide sequence ID" value="XM_009030947.1"/>
</dbReference>
<dbReference type="InParanoid" id="T1EW71"/>
<dbReference type="OrthoDB" id="10057240at2759"/>
<gene>
    <name evidence="2" type="primary">20200821</name>
    <name evidence="1" type="ORF">HELRODRAFT_165048</name>
</gene>
<dbReference type="STRING" id="6412.T1EW71"/>
<reference evidence="3" key="1">
    <citation type="submission" date="2012-12" db="EMBL/GenBank/DDBJ databases">
        <authorList>
            <person name="Hellsten U."/>
            <person name="Grimwood J."/>
            <person name="Chapman J.A."/>
            <person name="Shapiro H."/>
            <person name="Aerts A."/>
            <person name="Otillar R.P."/>
            <person name="Terry A.Y."/>
            <person name="Boore J.L."/>
            <person name="Simakov O."/>
            <person name="Marletaz F."/>
            <person name="Cho S.-J."/>
            <person name="Edsinger-Gonzales E."/>
            <person name="Havlak P."/>
            <person name="Kuo D.-H."/>
            <person name="Larsson T."/>
            <person name="Lv J."/>
            <person name="Arendt D."/>
            <person name="Savage R."/>
            <person name="Osoegawa K."/>
            <person name="de Jong P."/>
            <person name="Lindberg D.R."/>
            <person name="Seaver E.C."/>
            <person name="Weisblat D.A."/>
            <person name="Putnam N.H."/>
            <person name="Grigoriev I.V."/>
            <person name="Rokhsar D.S."/>
        </authorList>
    </citation>
    <scope>NUCLEOTIDE SEQUENCE</scope>
</reference>